<evidence type="ECO:0000259" key="8">
    <source>
        <dbReference type="PROSITE" id="PS50192"/>
    </source>
</evidence>
<evidence type="ECO:0000313" key="9">
    <source>
        <dbReference type="EMBL" id="CDW77210.1"/>
    </source>
</evidence>
<keyword evidence="5 7" id="KW-0472">Membrane</keyword>
<feature type="domain" description="T-SNARE coiled-coil homology" evidence="8">
    <location>
        <begin position="154"/>
        <end position="216"/>
    </location>
</feature>
<keyword evidence="6" id="KW-0175">Coiled coil</keyword>
<gene>
    <name evidence="9" type="primary">Contig18113.g19254</name>
    <name evidence="9" type="ORF">STYLEM_6174</name>
</gene>
<dbReference type="EMBL" id="CCKQ01005937">
    <property type="protein sequence ID" value="CDW77210.1"/>
    <property type="molecule type" value="Genomic_DNA"/>
</dbReference>
<dbReference type="FunCoup" id="A0A078A5N1">
    <property type="interactions" value="136"/>
</dbReference>
<proteinExistence type="predicted"/>
<keyword evidence="4 7" id="KW-1133">Transmembrane helix</keyword>
<evidence type="ECO:0000256" key="1">
    <source>
        <dbReference type="ARBA" id="ARBA00004167"/>
    </source>
</evidence>
<evidence type="ECO:0000256" key="4">
    <source>
        <dbReference type="ARBA" id="ARBA00022989"/>
    </source>
</evidence>
<evidence type="ECO:0000256" key="6">
    <source>
        <dbReference type="SAM" id="Coils"/>
    </source>
</evidence>
<accession>A0A078A5N1</accession>
<keyword evidence="3 7" id="KW-0812">Transmembrane</keyword>
<name>A0A078A5N1_STYLE</name>
<evidence type="ECO:0000256" key="3">
    <source>
        <dbReference type="ARBA" id="ARBA00022692"/>
    </source>
</evidence>
<dbReference type="GO" id="GO:0016020">
    <property type="term" value="C:membrane"/>
    <property type="evidence" value="ECO:0007669"/>
    <property type="project" value="UniProtKB-SubCell"/>
</dbReference>
<dbReference type="Proteomes" id="UP000039865">
    <property type="component" value="Unassembled WGS sequence"/>
</dbReference>
<sequence>MSRLDRFAEDYKKLETLERSIKENLKERLLLQKQGQSTGRVDYLLRSHSDNIKDDVKNFEKLIYLYQNEGHKYPELSEKEKQKRIQKIEELKERIEELNTSVRLLLDGNNSQQFSANPTMDDNEARPLMNKRAEDGEYEDTRGKENRQILKQQKDMIKNQDEHLDQIAGIVQNIKYENQNFGQEVTYQNKMLTDLNSQVDKTHQKMVKVDNKLKELIAKSNQWCLWVIIVVELVILILLVVL</sequence>
<keyword evidence="2" id="KW-0813">Transport</keyword>
<reference evidence="9 10" key="1">
    <citation type="submission" date="2014-06" db="EMBL/GenBank/DDBJ databases">
        <authorList>
            <person name="Swart Estienne"/>
        </authorList>
    </citation>
    <scope>NUCLEOTIDE SEQUENCE [LARGE SCALE GENOMIC DNA]</scope>
    <source>
        <strain evidence="9 10">130c</strain>
    </source>
</reference>
<dbReference type="CDD" id="cd15841">
    <property type="entry name" value="SNARE_Qc"/>
    <property type="match status" value="1"/>
</dbReference>
<dbReference type="PROSITE" id="PS50192">
    <property type="entry name" value="T_SNARE"/>
    <property type="match status" value="1"/>
</dbReference>
<evidence type="ECO:0000256" key="7">
    <source>
        <dbReference type="SAM" id="Phobius"/>
    </source>
</evidence>
<feature type="coiled-coil region" evidence="6">
    <location>
        <begin position="78"/>
        <end position="108"/>
    </location>
</feature>
<protein>
    <submittedName>
        <fullName evidence="9">Syntaxin 8</fullName>
    </submittedName>
</protein>
<feature type="transmembrane region" description="Helical" evidence="7">
    <location>
        <begin position="223"/>
        <end position="241"/>
    </location>
</feature>
<dbReference type="OrthoDB" id="304058at2759"/>
<evidence type="ECO:0000256" key="5">
    <source>
        <dbReference type="ARBA" id="ARBA00023136"/>
    </source>
</evidence>
<evidence type="ECO:0000313" key="10">
    <source>
        <dbReference type="Proteomes" id="UP000039865"/>
    </source>
</evidence>
<dbReference type="GO" id="GO:0005737">
    <property type="term" value="C:cytoplasm"/>
    <property type="evidence" value="ECO:0007669"/>
    <property type="project" value="UniProtKB-ARBA"/>
</dbReference>
<dbReference type="InterPro" id="IPR000727">
    <property type="entry name" value="T_SNARE_dom"/>
</dbReference>
<evidence type="ECO:0000256" key="2">
    <source>
        <dbReference type="ARBA" id="ARBA00022448"/>
    </source>
</evidence>
<dbReference type="SMART" id="SM00397">
    <property type="entry name" value="t_SNARE"/>
    <property type="match status" value="1"/>
</dbReference>
<dbReference type="InParanoid" id="A0A078A5N1"/>
<dbReference type="AlphaFoldDB" id="A0A078A5N1"/>
<comment type="subcellular location">
    <subcellularLocation>
        <location evidence="1">Membrane</location>
        <topology evidence="1">Single-pass membrane protein</topology>
    </subcellularLocation>
</comment>
<keyword evidence="10" id="KW-1185">Reference proteome</keyword>
<dbReference type="PANTHER" id="PTHR12791">
    <property type="entry name" value="GOLGI SNARE BET1-RELATED"/>
    <property type="match status" value="1"/>
</dbReference>
<organism evidence="9 10">
    <name type="scientific">Stylonychia lemnae</name>
    <name type="common">Ciliate</name>
    <dbReference type="NCBI Taxonomy" id="5949"/>
    <lineage>
        <taxon>Eukaryota</taxon>
        <taxon>Sar</taxon>
        <taxon>Alveolata</taxon>
        <taxon>Ciliophora</taxon>
        <taxon>Intramacronucleata</taxon>
        <taxon>Spirotrichea</taxon>
        <taxon>Stichotrichia</taxon>
        <taxon>Sporadotrichida</taxon>
        <taxon>Oxytrichidae</taxon>
        <taxon>Stylonychinae</taxon>
        <taxon>Stylonychia</taxon>
    </lineage>
</organism>
<dbReference type="Gene3D" id="1.20.5.110">
    <property type="match status" value="1"/>
</dbReference>
<dbReference type="GO" id="GO:0012505">
    <property type="term" value="C:endomembrane system"/>
    <property type="evidence" value="ECO:0007669"/>
    <property type="project" value="UniProtKB-ARBA"/>
</dbReference>
<dbReference type="SUPFAM" id="SSF58038">
    <property type="entry name" value="SNARE fusion complex"/>
    <property type="match status" value="1"/>
</dbReference>
<dbReference type="OMA" id="RQSTACL"/>